<comment type="subcellular location">
    <subcellularLocation>
        <location evidence="5">Cytoplasm</location>
    </subcellularLocation>
</comment>
<proteinExistence type="inferred from homology"/>
<organism evidence="8 9">
    <name type="scientific">Prevotella bivia</name>
    <dbReference type="NCBI Taxonomy" id="28125"/>
    <lineage>
        <taxon>Bacteria</taxon>
        <taxon>Pseudomonadati</taxon>
        <taxon>Bacteroidota</taxon>
        <taxon>Bacteroidia</taxon>
        <taxon>Bacteroidales</taxon>
        <taxon>Prevotellaceae</taxon>
        <taxon>Prevotella</taxon>
    </lineage>
</organism>
<dbReference type="eggNOG" id="COG1570">
    <property type="taxonomic scope" value="Bacteria"/>
</dbReference>
<evidence type="ECO:0000256" key="2">
    <source>
        <dbReference type="ARBA" id="ARBA00022722"/>
    </source>
</evidence>
<dbReference type="EC" id="3.1.11.6" evidence="5"/>
<dbReference type="GO" id="GO:0003676">
    <property type="term" value="F:nucleic acid binding"/>
    <property type="evidence" value="ECO:0007669"/>
    <property type="project" value="InterPro"/>
</dbReference>
<keyword evidence="4 5" id="KW-0269">Exonuclease</keyword>
<dbReference type="PANTHER" id="PTHR30008">
    <property type="entry name" value="EXODEOXYRIBONUCLEASE 7 LARGE SUBUNIT"/>
    <property type="match status" value="1"/>
</dbReference>
<dbReference type="GO" id="GO:0008855">
    <property type="term" value="F:exodeoxyribonuclease VII activity"/>
    <property type="evidence" value="ECO:0007669"/>
    <property type="project" value="UniProtKB-UniRule"/>
</dbReference>
<dbReference type="InterPro" id="IPR025824">
    <property type="entry name" value="OB-fold_nuc-bd_dom"/>
</dbReference>
<dbReference type="NCBIfam" id="TIGR00237">
    <property type="entry name" value="xseA"/>
    <property type="match status" value="1"/>
</dbReference>
<keyword evidence="3 5" id="KW-0378">Hydrolase</keyword>
<dbReference type="InterPro" id="IPR020579">
    <property type="entry name" value="Exonuc_VII_lsu_C"/>
</dbReference>
<dbReference type="Pfam" id="PF13742">
    <property type="entry name" value="tRNA_anti_2"/>
    <property type="match status" value="1"/>
</dbReference>
<protein>
    <recommendedName>
        <fullName evidence="5">Exodeoxyribonuclease 7 large subunit</fullName>
        <ecNumber evidence="5">3.1.11.6</ecNumber>
    </recommendedName>
</protein>
<gene>
    <name evidence="8" type="ORF">HMPREF3202_02357</name>
</gene>
<evidence type="ECO:0000313" key="9">
    <source>
        <dbReference type="Proteomes" id="UP000070093"/>
    </source>
</evidence>
<feature type="domain" description="OB-fold nucleic acid binding" evidence="7">
    <location>
        <begin position="6"/>
        <end position="112"/>
    </location>
</feature>
<name>A0A137SQA7_9BACT</name>
<evidence type="ECO:0000259" key="6">
    <source>
        <dbReference type="Pfam" id="PF02601"/>
    </source>
</evidence>
<dbReference type="AlphaFoldDB" id="A0A137SQA7"/>
<dbReference type="InterPro" id="IPR003753">
    <property type="entry name" value="Exonuc_VII_L"/>
</dbReference>
<dbReference type="GO" id="GO:0005737">
    <property type="term" value="C:cytoplasm"/>
    <property type="evidence" value="ECO:0007669"/>
    <property type="project" value="UniProtKB-SubCell"/>
</dbReference>
<evidence type="ECO:0000256" key="3">
    <source>
        <dbReference type="ARBA" id="ARBA00022801"/>
    </source>
</evidence>
<reference evidence="8 9" key="1">
    <citation type="submission" date="2016-02" db="EMBL/GenBank/DDBJ databases">
        <authorList>
            <person name="Wen L."/>
            <person name="He K."/>
            <person name="Yang H."/>
        </authorList>
    </citation>
    <scope>NUCLEOTIDE SEQUENCE [LARGE SCALE GENOMIC DNA]</scope>
    <source>
        <strain evidence="8 9">GED7880</strain>
    </source>
</reference>
<dbReference type="EMBL" id="LTAG01000133">
    <property type="protein sequence ID" value="KXO14633.1"/>
    <property type="molecule type" value="Genomic_DNA"/>
</dbReference>
<evidence type="ECO:0000313" key="8">
    <source>
        <dbReference type="EMBL" id="KXO14633.1"/>
    </source>
</evidence>
<feature type="domain" description="Exonuclease VII large subunit C-terminal" evidence="6">
    <location>
        <begin position="137"/>
        <end position="429"/>
    </location>
</feature>
<sequence length="436" mass="49521">MNIQALSLKDLNELVSEVIRLQIRGSYWLEAELSQMNENRGHCYMEFVQKDETSNNIIARASGRCWASTWSQIKLYFERITGQTLHAGMKIMVQVSPQFHVQYGFSWIVEDINPEFTMGDMMRKRNEIIAQLKDEGVFDLQKELRLSSFASRIAIISSNTAAGYGDFCNQLANNEFGLTFQTELFQATMQGNRAEGDIIACLNEINAREEEFDVVVIIRGGGATADLSSFDTLLLAENVANFPLPIITGIGHDRDESVLDLVSFLKVKTPTAAAAFLIERLSSTLSRVLEAEKNIHDYVHRRLEREYNHLNNLASRVPLLFSVVKTQQESHLDRLLQKMITTMTAYLHQEQHKVEIRYNQLLSGVQRTITDNKYHINLIEQKLKSLDPEILLKRGYSMTLSNGKVITNANQLKDGDVLTTKLSEGEVKSIVKKINK</sequence>
<keyword evidence="1" id="KW-0963">Cytoplasm</keyword>
<dbReference type="Proteomes" id="UP000070093">
    <property type="component" value="Unassembled WGS sequence"/>
</dbReference>
<dbReference type="CDD" id="cd04489">
    <property type="entry name" value="ExoVII_LU_OBF"/>
    <property type="match status" value="1"/>
</dbReference>
<keyword evidence="2 5" id="KW-0540">Nuclease</keyword>
<dbReference type="RefSeq" id="WP_061315573.1">
    <property type="nucleotide sequence ID" value="NZ_KQ965723.1"/>
</dbReference>
<dbReference type="GO" id="GO:0009318">
    <property type="term" value="C:exodeoxyribonuclease VII complex"/>
    <property type="evidence" value="ECO:0007669"/>
    <property type="project" value="UniProtKB-UniRule"/>
</dbReference>
<dbReference type="STRING" id="28125.HMPREF3202_02357"/>
<dbReference type="PATRIC" id="fig|28125.4.peg.2353"/>
<evidence type="ECO:0000256" key="5">
    <source>
        <dbReference type="RuleBase" id="RU004355"/>
    </source>
</evidence>
<comment type="catalytic activity">
    <reaction evidence="5">
        <text>Exonucleolytic cleavage in either 5'- to 3'- or 3'- to 5'-direction to yield nucleoside 5'-phosphates.</text>
        <dbReference type="EC" id="3.1.11.6"/>
    </reaction>
</comment>
<dbReference type="Pfam" id="PF02601">
    <property type="entry name" value="Exonuc_VII_L"/>
    <property type="match status" value="1"/>
</dbReference>
<accession>A0A137SQA7</accession>
<dbReference type="PANTHER" id="PTHR30008:SF0">
    <property type="entry name" value="EXODEOXYRIBONUCLEASE 7 LARGE SUBUNIT"/>
    <property type="match status" value="1"/>
</dbReference>
<comment type="caution">
    <text evidence="8">The sequence shown here is derived from an EMBL/GenBank/DDBJ whole genome shotgun (WGS) entry which is preliminary data.</text>
</comment>
<evidence type="ECO:0000259" key="7">
    <source>
        <dbReference type="Pfam" id="PF13742"/>
    </source>
</evidence>
<comment type="similarity">
    <text evidence="5">Belongs to the XseA family.</text>
</comment>
<dbReference type="GO" id="GO:0006308">
    <property type="term" value="P:DNA catabolic process"/>
    <property type="evidence" value="ECO:0007669"/>
    <property type="project" value="UniProtKB-UniRule"/>
</dbReference>
<evidence type="ECO:0000256" key="4">
    <source>
        <dbReference type="ARBA" id="ARBA00022839"/>
    </source>
</evidence>
<evidence type="ECO:0000256" key="1">
    <source>
        <dbReference type="ARBA" id="ARBA00022490"/>
    </source>
</evidence>